<keyword evidence="2" id="KW-0175">Coiled coil</keyword>
<dbReference type="GO" id="GO:0016020">
    <property type="term" value="C:membrane"/>
    <property type="evidence" value="ECO:0007669"/>
    <property type="project" value="UniProtKB-UniRule"/>
</dbReference>
<evidence type="ECO:0000256" key="3">
    <source>
        <dbReference type="SAM" id="SignalP"/>
    </source>
</evidence>
<dbReference type="InterPro" id="IPR050330">
    <property type="entry name" value="Bact_OuterMem_StrucFunc"/>
</dbReference>
<dbReference type="PATRIC" id="fig|1229276.3.peg.2063"/>
<feature type="chain" id="PRO_5002125087" evidence="3">
    <location>
        <begin position="30"/>
        <end position="406"/>
    </location>
</feature>
<feature type="coiled-coil region" evidence="2">
    <location>
        <begin position="259"/>
        <end position="286"/>
    </location>
</feature>
<feature type="signal peptide" evidence="3">
    <location>
        <begin position="1"/>
        <end position="29"/>
    </location>
</feature>
<dbReference type="InterPro" id="IPR036737">
    <property type="entry name" value="OmpA-like_sf"/>
</dbReference>
<sequence length="406" mass="45652">MKFDHLKYHRMKILVLCLGLTFVLSGAVAQTKNVAADSTVEVSTDKHQVVTNRFVDNWFVGAGVGMQYFYGDHNRQMNFGDRLVPAFELHLGKWFTPGIGARLALNGIQNKGATQNGSHSTGVIYDASQGLYNQEFKYLNVHADVLFNFTNLFNGYKPDRFYEASPYVGIGYMFTWEEPVSNEVSANLGLFNKFRLNDSWDLSLDLRGSLVHDRFDGEEGGRKDEGMLTAAVGIVYKFNKRNWDKETTTTIRYDNSEEINALRDRVNQLAQSNDDLRRQLANAKDTTMTDLVLERNMIAAPVLVTFPINKSTVSNEARVNLGFLAKVIKEANPDIRYQIVGYADAGTGSTATNQRLSRERAEAIYNVLVREFNVNASQLVVDYKGGVANMFYNDPRLSRAVITIAQ</sequence>
<name>A0A0B8T0X3_9SPHI</name>
<gene>
    <name evidence="5" type="ORF">DI53_2001</name>
</gene>
<protein>
    <submittedName>
        <fullName evidence="5">Putative major outer membrane protein</fullName>
    </submittedName>
</protein>
<dbReference type="CDD" id="cd07185">
    <property type="entry name" value="OmpA_C-like"/>
    <property type="match status" value="1"/>
</dbReference>
<evidence type="ECO:0000313" key="6">
    <source>
        <dbReference type="Proteomes" id="UP000031802"/>
    </source>
</evidence>
<dbReference type="Gene3D" id="3.30.1330.60">
    <property type="entry name" value="OmpA-like domain"/>
    <property type="match status" value="1"/>
</dbReference>
<keyword evidence="3" id="KW-0732">Signal</keyword>
<evidence type="ECO:0000313" key="5">
    <source>
        <dbReference type="EMBL" id="KGE14171.1"/>
    </source>
</evidence>
<reference evidence="5 6" key="2">
    <citation type="journal article" date="2015" name="PLoS ONE">
        <title>Whole-Genome Optical Mapping and Finished Genome Sequence of Sphingobacterium deserti sp. nov., a New Species Isolated from the Western Desert of China.</title>
        <authorList>
            <person name="Teng C."/>
            <person name="Zhou Z."/>
            <person name="Molnar I."/>
            <person name="Li X."/>
            <person name="Tang R."/>
            <person name="Chen M."/>
            <person name="Wang L."/>
            <person name="Su S."/>
            <person name="Zhang W."/>
            <person name="Lin M."/>
        </authorList>
    </citation>
    <scope>NUCLEOTIDE SEQUENCE [LARGE SCALE GENOMIC DNA]</scope>
    <source>
        <strain evidence="6">ACCC05744</strain>
    </source>
</reference>
<dbReference type="STRING" id="1229276.DI53_2001"/>
<evidence type="ECO:0000256" key="2">
    <source>
        <dbReference type="SAM" id="Coils"/>
    </source>
</evidence>
<dbReference type="eggNOG" id="COG2885">
    <property type="taxonomic scope" value="Bacteria"/>
</dbReference>
<proteinExistence type="predicted"/>
<dbReference type="Pfam" id="PF00691">
    <property type="entry name" value="OmpA"/>
    <property type="match status" value="1"/>
</dbReference>
<dbReference type="Gene3D" id="2.40.160.20">
    <property type="match status" value="1"/>
</dbReference>
<reference evidence="6" key="1">
    <citation type="submission" date="2014-04" db="EMBL/GenBank/DDBJ databases">
        <title>Whole-Genome optical mapping and complete genome sequence of Sphingobacterium deserti sp. nov., a new spaces isolated from desert in the west of China.</title>
        <authorList>
            <person name="Teng C."/>
            <person name="Zhou Z."/>
            <person name="Li X."/>
            <person name="Chen M."/>
            <person name="Lin M."/>
            <person name="Wang L."/>
            <person name="Su S."/>
            <person name="Zhang C."/>
            <person name="Zhang W."/>
        </authorList>
    </citation>
    <scope>NUCLEOTIDE SEQUENCE [LARGE SCALE GENOMIC DNA]</scope>
    <source>
        <strain evidence="6">ACCC05744</strain>
    </source>
</reference>
<dbReference type="SUPFAM" id="SSF103088">
    <property type="entry name" value="OmpA-like"/>
    <property type="match status" value="1"/>
</dbReference>
<comment type="caution">
    <text evidence="5">The sequence shown here is derived from an EMBL/GenBank/DDBJ whole genome shotgun (WGS) entry which is preliminary data.</text>
</comment>
<dbReference type="EMBL" id="JJMU01000029">
    <property type="protein sequence ID" value="KGE14171.1"/>
    <property type="molecule type" value="Genomic_DNA"/>
</dbReference>
<dbReference type="AlphaFoldDB" id="A0A0B8T0X3"/>
<dbReference type="InterPro" id="IPR006665">
    <property type="entry name" value="OmpA-like"/>
</dbReference>
<dbReference type="PROSITE" id="PS51123">
    <property type="entry name" value="OMPA_2"/>
    <property type="match status" value="1"/>
</dbReference>
<organism evidence="5 6">
    <name type="scientific">Sphingobacterium deserti</name>
    <dbReference type="NCBI Taxonomy" id="1229276"/>
    <lineage>
        <taxon>Bacteria</taxon>
        <taxon>Pseudomonadati</taxon>
        <taxon>Bacteroidota</taxon>
        <taxon>Sphingobacteriia</taxon>
        <taxon>Sphingobacteriales</taxon>
        <taxon>Sphingobacteriaceae</taxon>
        <taxon>Sphingobacterium</taxon>
    </lineage>
</organism>
<keyword evidence="1" id="KW-0472">Membrane</keyword>
<accession>A0A0B8T0X3</accession>
<keyword evidence="6" id="KW-1185">Reference proteome</keyword>
<dbReference type="Proteomes" id="UP000031802">
    <property type="component" value="Unassembled WGS sequence"/>
</dbReference>
<evidence type="ECO:0000259" key="4">
    <source>
        <dbReference type="PROSITE" id="PS51123"/>
    </source>
</evidence>
<dbReference type="PANTHER" id="PTHR30329">
    <property type="entry name" value="STATOR ELEMENT OF FLAGELLAR MOTOR COMPLEX"/>
    <property type="match status" value="1"/>
</dbReference>
<evidence type="ECO:0000256" key="1">
    <source>
        <dbReference type="PROSITE-ProRule" id="PRU00473"/>
    </source>
</evidence>
<dbReference type="PANTHER" id="PTHR30329:SF21">
    <property type="entry name" value="LIPOPROTEIN YIAD-RELATED"/>
    <property type="match status" value="1"/>
</dbReference>
<feature type="domain" description="OmpA-like" evidence="4">
    <location>
        <begin position="293"/>
        <end position="406"/>
    </location>
</feature>